<protein>
    <submittedName>
        <fullName evidence="2">Serine hydrolase</fullName>
    </submittedName>
</protein>
<comment type="caution">
    <text evidence="2">The sequence shown here is derived from an EMBL/GenBank/DDBJ whole genome shotgun (WGS) entry which is preliminary data.</text>
</comment>
<evidence type="ECO:0000313" key="3">
    <source>
        <dbReference type="Proteomes" id="UP000053244"/>
    </source>
</evidence>
<dbReference type="InterPro" id="IPR050491">
    <property type="entry name" value="AmpC-like"/>
</dbReference>
<dbReference type="InterPro" id="IPR023650">
    <property type="entry name" value="Beta-lactam_class-A_AS"/>
</dbReference>
<dbReference type="PROSITE" id="PS00146">
    <property type="entry name" value="BETA_LACTAMASE_A"/>
    <property type="match status" value="1"/>
</dbReference>
<evidence type="ECO:0000259" key="1">
    <source>
        <dbReference type="Pfam" id="PF00144"/>
    </source>
</evidence>
<dbReference type="OrthoDB" id="9809635at2"/>
<dbReference type="EMBL" id="LLZH01000321">
    <property type="protein sequence ID" value="KUL24413.1"/>
    <property type="molecule type" value="Genomic_DNA"/>
</dbReference>
<name>A0A101JCU0_9ACTN</name>
<keyword evidence="2" id="KW-0378">Hydrolase</keyword>
<organism evidence="2 3">
    <name type="scientific">Actinoplanes awajinensis subsp. mycoplanecinus</name>
    <dbReference type="NCBI Taxonomy" id="135947"/>
    <lineage>
        <taxon>Bacteria</taxon>
        <taxon>Bacillati</taxon>
        <taxon>Actinomycetota</taxon>
        <taxon>Actinomycetes</taxon>
        <taxon>Micromonosporales</taxon>
        <taxon>Micromonosporaceae</taxon>
        <taxon>Actinoplanes</taxon>
    </lineage>
</organism>
<feature type="domain" description="Beta-lactamase-related" evidence="1">
    <location>
        <begin position="19"/>
        <end position="277"/>
    </location>
</feature>
<dbReference type="Gene3D" id="3.40.710.10">
    <property type="entry name" value="DD-peptidase/beta-lactamase superfamily"/>
    <property type="match status" value="1"/>
</dbReference>
<dbReference type="InterPro" id="IPR012338">
    <property type="entry name" value="Beta-lactam/transpept-like"/>
</dbReference>
<dbReference type="PANTHER" id="PTHR46825">
    <property type="entry name" value="D-ALANYL-D-ALANINE-CARBOXYPEPTIDASE/ENDOPEPTIDASE AMPH"/>
    <property type="match status" value="1"/>
</dbReference>
<dbReference type="GO" id="GO:0016787">
    <property type="term" value="F:hydrolase activity"/>
    <property type="evidence" value="ECO:0007669"/>
    <property type="project" value="UniProtKB-KW"/>
</dbReference>
<dbReference type="Proteomes" id="UP000053244">
    <property type="component" value="Unassembled WGS sequence"/>
</dbReference>
<dbReference type="InterPro" id="IPR001466">
    <property type="entry name" value="Beta-lactam-related"/>
</dbReference>
<dbReference type="Pfam" id="PF00144">
    <property type="entry name" value="Beta-lactamase"/>
    <property type="match status" value="1"/>
</dbReference>
<proteinExistence type="predicted"/>
<accession>A0A101JCU0</accession>
<dbReference type="RefSeq" id="WP_067705269.1">
    <property type="nucleotide sequence ID" value="NZ_LLZH01000321.1"/>
</dbReference>
<dbReference type="PANTHER" id="PTHR46825:SF9">
    <property type="entry name" value="BETA-LACTAMASE-RELATED DOMAIN-CONTAINING PROTEIN"/>
    <property type="match status" value="1"/>
</dbReference>
<reference evidence="2 3" key="1">
    <citation type="submission" date="2015-10" db="EMBL/GenBank/DDBJ databases">
        <authorList>
            <person name="Gilbert D.G."/>
        </authorList>
    </citation>
    <scope>NUCLEOTIDE SEQUENCE [LARGE SCALE GENOMIC DNA]</scope>
    <source>
        <strain evidence="2 3">NRRL B-16712</strain>
    </source>
</reference>
<sequence>MVRTEILVRQGSDVVVDETTRERYQLASVSKQFTAAAVLLLAEQGVLGLDDPVGRWISGCPGEWRGITLRQLLRHTSGLGHWEDYPMIDLAEWVPPEELLTTFHAVPLKYSPGGGWSYSSPGYVLLAHVVEQAADTPYRKFLGDRIFGPLGLSRTFAGMPGDEPDVASGHDVAGQPVPSWELDVVGMGAGDAWSTAEDVLTWLDSELFGRLCADPAPTGKGAEQSGYGYGVFTGETGGAGGRRWWHHSGDNAGFKAFAAVVPSIERRFVVLTNSDVLDMATVRSIAERGDQAAELG</sequence>
<keyword evidence="3" id="KW-1185">Reference proteome</keyword>
<dbReference type="SUPFAM" id="SSF56601">
    <property type="entry name" value="beta-lactamase/transpeptidase-like"/>
    <property type="match status" value="1"/>
</dbReference>
<evidence type="ECO:0000313" key="2">
    <source>
        <dbReference type="EMBL" id="KUL24413.1"/>
    </source>
</evidence>
<dbReference type="AlphaFoldDB" id="A0A101JCU0"/>
<gene>
    <name evidence="2" type="ORF">ADL15_43735</name>
</gene>